<protein>
    <submittedName>
        <fullName evidence="2">DUF4956 domain-containing protein</fullName>
    </submittedName>
</protein>
<name>A0A9D1NPD9_9FIRM</name>
<dbReference type="EMBL" id="DVOL01000025">
    <property type="protein sequence ID" value="HIV10429.1"/>
    <property type="molecule type" value="Genomic_DNA"/>
</dbReference>
<evidence type="ECO:0000313" key="3">
    <source>
        <dbReference type="Proteomes" id="UP000823960"/>
    </source>
</evidence>
<feature type="transmembrane region" description="Helical" evidence="1">
    <location>
        <begin position="124"/>
        <end position="142"/>
    </location>
</feature>
<reference evidence="2" key="1">
    <citation type="submission" date="2020-10" db="EMBL/GenBank/DDBJ databases">
        <authorList>
            <person name="Gilroy R."/>
        </authorList>
    </citation>
    <scope>NUCLEOTIDE SEQUENCE</scope>
    <source>
        <strain evidence="2">1370</strain>
    </source>
</reference>
<gene>
    <name evidence="2" type="ORF">IAD28_01875</name>
</gene>
<proteinExistence type="predicted"/>
<accession>A0A9D1NPD9</accession>
<dbReference type="Proteomes" id="UP000823960">
    <property type="component" value="Unassembled WGS sequence"/>
</dbReference>
<keyword evidence="1" id="KW-0812">Transmembrane</keyword>
<organism evidence="2 3">
    <name type="scientific">Candidatus Faeciplasma avium</name>
    <dbReference type="NCBI Taxonomy" id="2840798"/>
    <lineage>
        <taxon>Bacteria</taxon>
        <taxon>Bacillati</taxon>
        <taxon>Bacillota</taxon>
        <taxon>Clostridia</taxon>
        <taxon>Eubacteriales</taxon>
        <taxon>Oscillospiraceae</taxon>
        <taxon>Oscillospiraceae incertae sedis</taxon>
        <taxon>Candidatus Faeciplasma</taxon>
    </lineage>
</organism>
<evidence type="ECO:0000256" key="1">
    <source>
        <dbReference type="SAM" id="Phobius"/>
    </source>
</evidence>
<feature type="transmembrane region" description="Helical" evidence="1">
    <location>
        <begin position="17"/>
        <end position="41"/>
    </location>
</feature>
<sequence length="232" mass="25318">MELIKAFLFPSTQESEISIAVMLTSLAVSLALGFILSLCYIISHRRKGYISGFPAAMVILAPLMAGVTIIINSNVATAISLGGALALLRIRSHPKDTSDIISLLFSLIIGIGCGTGFYGVTIVMTVVLCAVMVVLGAFKFGVPGSRHMLLRISVPEDLNFEGAFDDILKAHTLEYTLKEIRTADFGSIYELRYNIILPDGSDRRQLLDEIRTRNGNLDVVMTLREFDTTSVK</sequence>
<dbReference type="Pfam" id="PF16316">
    <property type="entry name" value="DUF4956"/>
    <property type="match status" value="1"/>
</dbReference>
<keyword evidence="1" id="KW-0472">Membrane</keyword>
<keyword evidence="1" id="KW-1133">Transmembrane helix</keyword>
<comment type="caution">
    <text evidence="2">The sequence shown here is derived from an EMBL/GenBank/DDBJ whole genome shotgun (WGS) entry which is preliminary data.</text>
</comment>
<dbReference type="AlphaFoldDB" id="A0A9D1NPD9"/>
<reference evidence="2" key="2">
    <citation type="journal article" date="2021" name="PeerJ">
        <title>Extensive microbial diversity within the chicken gut microbiome revealed by metagenomics and culture.</title>
        <authorList>
            <person name="Gilroy R."/>
            <person name="Ravi A."/>
            <person name="Getino M."/>
            <person name="Pursley I."/>
            <person name="Horton D.L."/>
            <person name="Alikhan N.F."/>
            <person name="Baker D."/>
            <person name="Gharbi K."/>
            <person name="Hall N."/>
            <person name="Watson M."/>
            <person name="Adriaenssens E.M."/>
            <person name="Foster-Nyarko E."/>
            <person name="Jarju S."/>
            <person name="Secka A."/>
            <person name="Antonio M."/>
            <person name="Oren A."/>
            <person name="Chaudhuri R.R."/>
            <person name="La Ragione R."/>
            <person name="Hildebrand F."/>
            <person name="Pallen M.J."/>
        </authorList>
    </citation>
    <scope>NUCLEOTIDE SEQUENCE</scope>
    <source>
        <strain evidence="2">1370</strain>
    </source>
</reference>
<feature type="transmembrane region" description="Helical" evidence="1">
    <location>
        <begin position="48"/>
        <end position="65"/>
    </location>
</feature>
<dbReference type="InterPro" id="IPR032531">
    <property type="entry name" value="DUF4956"/>
</dbReference>
<evidence type="ECO:0000313" key="2">
    <source>
        <dbReference type="EMBL" id="HIV10429.1"/>
    </source>
</evidence>